<keyword evidence="9" id="KW-0813">Transport</keyword>
<evidence type="ECO:0000256" key="3">
    <source>
        <dbReference type="ARBA" id="ARBA00022496"/>
    </source>
</evidence>
<keyword evidence="5 9" id="KW-0812">Transmembrane</keyword>
<dbReference type="AlphaFoldDB" id="A0A2I0HMN8"/>
<name>A0A2I0HMN8_PUNGR</name>
<dbReference type="GO" id="GO:0030026">
    <property type="term" value="P:intracellular manganese ion homeostasis"/>
    <property type="evidence" value="ECO:0007669"/>
    <property type="project" value="InterPro"/>
</dbReference>
<dbReference type="GO" id="GO:0140315">
    <property type="term" value="F:iron ion sequestering activity"/>
    <property type="evidence" value="ECO:0007669"/>
    <property type="project" value="UniProtKB-UniRule"/>
</dbReference>
<dbReference type="Pfam" id="PF01988">
    <property type="entry name" value="VIT1"/>
    <property type="match status" value="1"/>
</dbReference>
<keyword evidence="9" id="KW-0406">Ion transport</keyword>
<dbReference type="GO" id="GO:0005384">
    <property type="term" value="F:manganese ion transmembrane transporter activity"/>
    <property type="evidence" value="ECO:0007669"/>
    <property type="project" value="InterPro"/>
</dbReference>
<gene>
    <name evidence="10" type="ORF">CRG98_046880</name>
</gene>
<feature type="transmembrane region" description="Helical" evidence="9">
    <location>
        <begin position="32"/>
        <end position="56"/>
    </location>
</feature>
<keyword evidence="11" id="KW-1185">Reference proteome</keyword>
<keyword evidence="6 9" id="KW-1133">Transmembrane helix</keyword>
<evidence type="ECO:0000313" key="10">
    <source>
        <dbReference type="EMBL" id="PKI32730.1"/>
    </source>
</evidence>
<keyword evidence="3" id="KW-0410">Iron transport</keyword>
<comment type="function">
    <text evidence="9">Vacuolar Fe(2+) uptake transporter.</text>
</comment>
<evidence type="ECO:0000256" key="8">
    <source>
        <dbReference type="ARBA" id="ARBA00044464"/>
    </source>
</evidence>
<dbReference type="EMBL" id="PGOL01007415">
    <property type="protein sequence ID" value="PKI32730.1"/>
    <property type="molecule type" value="Genomic_DNA"/>
</dbReference>
<comment type="caution">
    <text evidence="10">The sequence shown here is derived from an EMBL/GenBank/DDBJ whole genome shotgun (WGS) entry which is preliminary data.</text>
</comment>
<evidence type="ECO:0000313" key="11">
    <source>
        <dbReference type="Proteomes" id="UP000233551"/>
    </source>
</evidence>
<comment type="subcellular location">
    <subcellularLocation>
        <location evidence="1 9">Vacuole membrane</location>
        <topology evidence="1 9">Multi-pass membrane protein</topology>
    </subcellularLocation>
</comment>
<dbReference type="GO" id="GO:0005774">
    <property type="term" value="C:vacuolar membrane"/>
    <property type="evidence" value="ECO:0007669"/>
    <property type="project" value="UniProtKB-SubCell"/>
</dbReference>
<evidence type="ECO:0000256" key="7">
    <source>
        <dbReference type="ARBA" id="ARBA00023136"/>
    </source>
</evidence>
<protein>
    <recommendedName>
        <fullName evidence="9">Vacuolar iron transporter</fullName>
    </recommendedName>
</protein>
<comment type="caution">
    <text evidence="9">Lacks conserved residue(s) required for the propagation of feature annotation.</text>
</comment>
<dbReference type="Proteomes" id="UP000233551">
    <property type="component" value="Unassembled WGS sequence"/>
</dbReference>
<evidence type="ECO:0000256" key="5">
    <source>
        <dbReference type="ARBA" id="ARBA00022692"/>
    </source>
</evidence>
<keyword evidence="3" id="KW-0408">Iron</keyword>
<accession>A0A2I0HMN8</accession>
<reference evidence="10 11" key="1">
    <citation type="submission" date="2017-11" db="EMBL/GenBank/DDBJ databases">
        <title>De-novo sequencing of pomegranate (Punica granatum L.) genome.</title>
        <authorList>
            <person name="Akparov Z."/>
            <person name="Amiraslanov A."/>
            <person name="Hajiyeva S."/>
            <person name="Abbasov M."/>
            <person name="Kaur K."/>
            <person name="Hamwieh A."/>
            <person name="Solovyev V."/>
            <person name="Salamov A."/>
            <person name="Braich B."/>
            <person name="Kosarev P."/>
            <person name="Mahmoud A."/>
            <person name="Hajiyev E."/>
            <person name="Babayeva S."/>
            <person name="Izzatullayeva V."/>
            <person name="Mammadov A."/>
            <person name="Mammadov A."/>
            <person name="Sharifova S."/>
            <person name="Ojaghi J."/>
            <person name="Eynullazada K."/>
            <person name="Bayramov B."/>
            <person name="Abdulazimova A."/>
            <person name="Shahmuradov I."/>
        </authorList>
    </citation>
    <scope>NUCLEOTIDE SEQUENCE [LARGE SCALE GENOMIC DNA]</scope>
    <source>
        <strain evidence="11">cv. AG2017</strain>
        <tissue evidence="10">Leaf</tissue>
    </source>
</reference>
<dbReference type="InterPro" id="IPR008217">
    <property type="entry name" value="Ccc1_fam"/>
</dbReference>
<evidence type="ECO:0000256" key="2">
    <source>
        <dbReference type="ARBA" id="ARBA00007049"/>
    </source>
</evidence>
<evidence type="ECO:0000256" key="9">
    <source>
        <dbReference type="RuleBase" id="RU369115"/>
    </source>
</evidence>
<evidence type="ECO:0000256" key="4">
    <source>
        <dbReference type="ARBA" id="ARBA00022554"/>
    </source>
</evidence>
<sequence length="100" mass="10779">MRELVHGTNGGLLAMVAIIMGVGTMVTDRMPVMNASLSSFVGGALASTIGELLKVYSDRVTMKAMREIHLPRDEEEIVDLSGARWPSAPAADELPRPGWQ</sequence>
<evidence type="ECO:0000256" key="6">
    <source>
        <dbReference type="ARBA" id="ARBA00022989"/>
    </source>
</evidence>
<dbReference type="GO" id="GO:0005381">
    <property type="term" value="F:iron ion transmembrane transporter activity"/>
    <property type="evidence" value="ECO:0007669"/>
    <property type="project" value="UniProtKB-UniRule"/>
</dbReference>
<evidence type="ECO:0000256" key="1">
    <source>
        <dbReference type="ARBA" id="ARBA00004128"/>
    </source>
</evidence>
<feature type="transmembrane region" description="Helical" evidence="9">
    <location>
        <begin position="7"/>
        <end position="26"/>
    </location>
</feature>
<comment type="catalytic activity">
    <reaction evidence="8">
        <text>Fe(2+)(in) = Fe(2+)(out)</text>
        <dbReference type="Rhea" id="RHEA:28486"/>
        <dbReference type="ChEBI" id="CHEBI:29033"/>
    </reaction>
    <physiologicalReaction direction="left-to-right" evidence="8">
        <dbReference type="Rhea" id="RHEA:28487"/>
    </physiologicalReaction>
</comment>
<comment type="similarity">
    <text evidence="2 9">Belongs to the CCC1 family.</text>
</comment>
<organism evidence="10 11">
    <name type="scientific">Punica granatum</name>
    <name type="common">Pomegranate</name>
    <dbReference type="NCBI Taxonomy" id="22663"/>
    <lineage>
        <taxon>Eukaryota</taxon>
        <taxon>Viridiplantae</taxon>
        <taxon>Streptophyta</taxon>
        <taxon>Embryophyta</taxon>
        <taxon>Tracheophyta</taxon>
        <taxon>Spermatophyta</taxon>
        <taxon>Magnoliopsida</taxon>
        <taxon>eudicotyledons</taxon>
        <taxon>Gunneridae</taxon>
        <taxon>Pentapetalae</taxon>
        <taxon>rosids</taxon>
        <taxon>malvids</taxon>
        <taxon>Myrtales</taxon>
        <taxon>Lythraceae</taxon>
        <taxon>Punica</taxon>
    </lineage>
</organism>
<proteinExistence type="inferred from homology"/>
<keyword evidence="7 9" id="KW-0472">Membrane</keyword>
<keyword evidence="4 9" id="KW-0926">Vacuole</keyword>